<reference evidence="4 5" key="1">
    <citation type="submission" date="2020-08" db="EMBL/GenBank/DDBJ databases">
        <title>Sequencing the genomes of 1000 actinobacteria strains.</title>
        <authorList>
            <person name="Klenk H.-P."/>
        </authorList>
    </citation>
    <scope>NUCLEOTIDE SEQUENCE [LARGE SCALE GENOMIC DNA]</scope>
    <source>
        <strain evidence="4 5">DSM 23889</strain>
    </source>
</reference>
<protein>
    <recommendedName>
        <fullName evidence="2">Biotin transporter</fullName>
    </recommendedName>
</protein>
<comment type="caution">
    <text evidence="4">The sequence shown here is derived from an EMBL/GenBank/DDBJ whole genome shotgun (WGS) entry which is preliminary data.</text>
</comment>
<evidence type="ECO:0000256" key="1">
    <source>
        <dbReference type="ARBA" id="ARBA00010692"/>
    </source>
</evidence>
<keyword evidence="5" id="KW-1185">Reference proteome</keyword>
<proteinExistence type="inferred from homology"/>
<evidence type="ECO:0000256" key="2">
    <source>
        <dbReference type="PIRNR" id="PIRNR016661"/>
    </source>
</evidence>
<dbReference type="PIRSF" id="PIRSF016661">
    <property type="entry name" value="BioY"/>
    <property type="match status" value="1"/>
</dbReference>
<comment type="subcellular location">
    <subcellularLocation>
        <location evidence="2">Cell membrane</location>
        <topology evidence="2">Multi-pass membrane protein</topology>
    </subcellularLocation>
</comment>
<dbReference type="GO" id="GO:0005886">
    <property type="term" value="C:plasma membrane"/>
    <property type="evidence" value="ECO:0007669"/>
    <property type="project" value="UniProtKB-SubCell"/>
</dbReference>
<keyword evidence="3" id="KW-1133">Transmembrane helix</keyword>
<keyword evidence="2 3" id="KW-0472">Membrane</keyword>
<feature type="transmembrane region" description="Helical" evidence="3">
    <location>
        <begin position="181"/>
        <end position="206"/>
    </location>
</feature>
<dbReference type="RefSeq" id="WP_153981084.1">
    <property type="nucleotide sequence ID" value="NZ_BAAANZ010000001.1"/>
</dbReference>
<evidence type="ECO:0000256" key="3">
    <source>
        <dbReference type="SAM" id="Phobius"/>
    </source>
</evidence>
<dbReference type="InterPro" id="IPR003784">
    <property type="entry name" value="BioY"/>
</dbReference>
<organism evidence="4 5">
    <name type="scientific">Microcella frigidaquae</name>
    <dbReference type="NCBI Taxonomy" id="424758"/>
    <lineage>
        <taxon>Bacteria</taxon>
        <taxon>Bacillati</taxon>
        <taxon>Actinomycetota</taxon>
        <taxon>Actinomycetes</taxon>
        <taxon>Micrococcales</taxon>
        <taxon>Microbacteriaceae</taxon>
        <taxon>Microcella</taxon>
    </lineage>
</organism>
<keyword evidence="3" id="KW-0812">Transmembrane</keyword>
<feature type="transmembrane region" description="Helical" evidence="3">
    <location>
        <begin position="31"/>
        <end position="54"/>
    </location>
</feature>
<dbReference type="PANTHER" id="PTHR34295">
    <property type="entry name" value="BIOTIN TRANSPORTER BIOY"/>
    <property type="match status" value="1"/>
</dbReference>
<accession>A0A840X6A0</accession>
<dbReference type="PANTHER" id="PTHR34295:SF1">
    <property type="entry name" value="BIOTIN TRANSPORTER BIOY"/>
    <property type="match status" value="1"/>
</dbReference>
<evidence type="ECO:0000313" key="4">
    <source>
        <dbReference type="EMBL" id="MBB5616744.1"/>
    </source>
</evidence>
<dbReference type="GO" id="GO:0015225">
    <property type="term" value="F:biotin transmembrane transporter activity"/>
    <property type="evidence" value="ECO:0007669"/>
    <property type="project" value="UniProtKB-UniRule"/>
</dbReference>
<feature type="transmembrane region" description="Helical" evidence="3">
    <location>
        <begin position="61"/>
        <end position="85"/>
    </location>
</feature>
<dbReference type="Gene3D" id="1.10.1760.20">
    <property type="match status" value="1"/>
</dbReference>
<feature type="transmembrane region" description="Helical" evidence="3">
    <location>
        <begin position="142"/>
        <end position="161"/>
    </location>
</feature>
<keyword evidence="2" id="KW-0813">Transport</keyword>
<dbReference type="EMBL" id="JACHBS010000001">
    <property type="protein sequence ID" value="MBB5616744.1"/>
    <property type="molecule type" value="Genomic_DNA"/>
</dbReference>
<dbReference type="AlphaFoldDB" id="A0A840X6A0"/>
<dbReference type="OrthoDB" id="1496139at2"/>
<feature type="transmembrane region" description="Helical" evidence="3">
    <location>
        <begin position="105"/>
        <end position="130"/>
    </location>
</feature>
<gene>
    <name evidence="4" type="ORF">BJ959_000240</name>
</gene>
<dbReference type="Proteomes" id="UP000552883">
    <property type="component" value="Unassembled WGS sequence"/>
</dbReference>
<keyword evidence="2" id="KW-1003">Cell membrane</keyword>
<name>A0A840X6A0_9MICO</name>
<sequence>MSNATTALSPAAPDRITLVDRVIARSWASDIALVIAGTALVAVLAQVAVPLWPVPVTGQTLAVLLVGASLGAARGAASLALYAVLGLAGLPIFAPQDDGSHLTGLAALTAPSFGYIIGFIASAAIVGWAAERSWDRGWYKPIITFIGGSLVVFAFGLPWLAVALGQFGLPNDPQSVLISGFYPFIIGGIIKAAIAAALLPALWAAAERAPRHD</sequence>
<evidence type="ECO:0000313" key="5">
    <source>
        <dbReference type="Proteomes" id="UP000552883"/>
    </source>
</evidence>
<comment type="similarity">
    <text evidence="1 2">Belongs to the BioY family.</text>
</comment>
<dbReference type="Pfam" id="PF02632">
    <property type="entry name" value="BioY"/>
    <property type="match status" value="1"/>
</dbReference>